<dbReference type="SUPFAM" id="SSF53756">
    <property type="entry name" value="UDP-Glycosyltransferase/glycogen phosphorylase"/>
    <property type="match status" value="1"/>
</dbReference>
<dbReference type="EMBL" id="ASHM01060896">
    <property type="protein sequence ID" value="PNX89795.1"/>
    <property type="molecule type" value="Genomic_DNA"/>
</dbReference>
<keyword evidence="3" id="KW-0808">Transferase</keyword>
<reference evidence="3 4" key="2">
    <citation type="journal article" date="2017" name="Front. Plant Sci.">
        <title>Gene Classification and Mining of Molecular Markers Useful in Red Clover (Trifolium pratense) Breeding.</title>
        <authorList>
            <person name="Istvanek J."/>
            <person name="Dluhosova J."/>
            <person name="Dluhos P."/>
            <person name="Patkova L."/>
            <person name="Nedelnik J."/>
            <person name="Repkova J."/>
        </authorList>
    </citation>
    <scope>NUCLEOTIDE SEQUENCE [LARGE SCALE GENOMIC DNA]</scope>
    <source>
        <strain evidence="4">cv. Tatra</strain>
        <tissue evidence="3">Young leaves</tissue>
    </source>
</reference>
<dbReference type="InterPro" id="IPR050481">
    <property type="entry name" value="UDP-glycosyltransf_plant"/>
</dbReference>
<keyword evidence="2" id="KW-0328">Glycosyltransferase</keyword>
<comment type="similarity">
    <text evidence="1">Belongs to the UDP-glycosyltransferase family.</text>
</comment>
<dbReference type="AlphaFoldDB" id="A0A2K3MG74"/>
<protein>
    <submittedName>
        <fullName evidence="3">Anthocyanidin 5,3-O-glucosyltransferase-like protein</fullName>
    </submittedName>
</protein>
<reference evidence="3 4" key="1">
    <citation type="journal article" date="2014" name="Am. J. Bot.">
        <title>Genome assembly and annotation for red clover (Trifolium pratense; Fabaceae).</title>
        <authorList>
            <person name="Istvanek J."/>
            <person name="Jaros M."/>
            <person name="Krenek A."/>
            <person name="Repkova J."/>
        </authorList>
    </citation>
    <scope>NUCLEOTIDE SEQUENCE [LARGE SCALE GENOMIC DNA]</scope>
    <source>
        <strain evidence="4">cv. Tatra</strain>
        <tissue evidence="3">Young leaves</tissue>
    </source>
</reference>
<organism evidence="3 4">
    <name type="scientific">Trifolium pratense</name>
    <name type="common">Red clover</name>
    <dbReference type="NCBI Taxonomy" id="57577"/>
    <lineage>
        <taxon>Eukaryota</taxon>
        <taxon>Viridiplantae</taxon>
        <taxon>Streptophyta</taxon>
        <taxon>Embryophyta</taxon>
        <taxon>Tracheophyta</taxon>
        <taxon>Spermatophyta</taxon>
        <taxon>Magnoliopsida</taxon>
        <taxon>eudicotyledons</taxon>
        <taxon>Gunneridae</taxon>
        <taxon>Pentapetalae</taxon>
        <taxon>rosids</taxon>
        <taxon>fabids</taxon>
        <taxon>Fabales</taxon>
        <taxon>Fabaceae</taxon>
        <taxon>Papilionoideae</taxon>
        <taxon>50 kb inversion clade</taxon>
        <taxon>NPAAA clade</taxon>
        <taxon>Hologalegina</taxon>
        <taxon>IRL clade</taxon>
        <taxon>Trifolieae</taxon>
        <taxon>Trifolium</taxon>
    </lineage>
</organism>
<feature type="non-terminal residue" evidence="3">
    <location>
        <position position="1"/>
    </location>
</feature>
<evidence type="ECO:0000313" key="3">
    <source>
        <dbReference type="EMBL" id="PNX89795.1"/>
    </source>
</evidence>
<accession>A0A2K3MG74</accession>
<evidence type="ECO:0000313" key="4">
    <source>
        <dbReference type="Proteomes" id="UP000236291"/>
    </source>
</evidence>
<dbReference type="GO" id="GO:0035251">
    <property type="term" value="F:UDP-glucosyltransferase activity"/>
    <property type="evidence" value="ECO:0007669"/>
    <property type="project" value="InterPro"/>
</dbReference>
<dbReference type="PANTHER" id="PTHR48048">
    <property type="entry name" value="GLYCOSYLTRANSFERASE"/>
    <property type="match status" value="1"/>
</dbReference>
<sequence>EKKMLLSKLRKASGFRKSVESQTSKRDGATYTEDLGEFELSSVLASGFIERTKERGLVVRSWAPQVDVLSRESVSRFVSHSLRMELGAGRNVMVEDMKVVIAVEQRERDMFVSGEEGERVDGV</sequence>
<proteinExistence type="inferred from homology"/>
<evidence type="ECO:0000256" key="1">
    <source>
        <dbReference type="ARBA" id="ARBA00009995"/>
    </source>
</evidence>
<evidence type="ECO:0000256" key="2">
    <source>
        <dbReference type="ARBA" id="ARBA00022676"/>
    </source>
</evidence>
<dbReference type="PANTHER" id="PTHR48048:SF30">
    <property type="entry name" value="GLYCOSYLTRANSFERASE"/>
    <property type="match status" value="1"/>
</dbReference>
<name>A0A2K3MG74_TRIPR</name>
<dbReference type="Proteomes" id="UP000236291">
    <property type="component" value="Unassembled WGS sequence"/>
</dbReference>
<dbReference type="STRING" id="57577.A0A2K3MG74"/>
<comment type="caution">
    <text evidence="3">The sequence shown here is derived from an EMBL/GenBank/DDBJ whole genome shotgun (WGS) entry which is preliminary data.</text>
</comment>
<gene>
    <name evidence="3" type="ORF">L195_g045917</name>
</gene>
<dbReference type="Gene3D" id="3.40.50.2000">
    <property type="entry name" value="Glycogen Phosphorylase B"/>
    <property type="match status" value="1"/>
</dbReference>